<accession>J8Q4Y4</accession>
<proteinExistence type="inferred from homology"/>
<comment type="similarity">
    <text evidence="1">Belongs to the TEL2 family.</text>
</comment>
<feature type="domain" description="Telomere length regulation protein conserved" evidence="3">
    <location>
        <begin position="446"/>
        <end position="558"/>
    </location>
</feature>
<dbReference type="GO" id="GO:0051879">
    <property type="term" value="F:Hsp90 protein binding"/>
    <property type="evidence" value="ECO:0007669"/>
    <property type="project" value="TreeGrafter"/>
</dbReference>
<dbReference type="InterPro" id="IPR038528">
    <property type="entry name" value="TEL2_C_sf"/>
</dbReference>
<dbReference type="Pfam" id="PF10193">
    <property type="entry name" value="Telomere_reg-2"/>
    <property type="match status" value="1"/>
</dbReference>
<evidence type="ECO:0000256" key="1">
    <source>
        <dbReference type="ARBA" id="ARBA00006133"/>
    </source>
</evidence>
<dbReference type="GO" id="GO:0005829">
    <property type="term" value="C:cytosol"/>
    <property type="evidence" value="ECO:0007669"/>
    <property type="project" value="TreeGrafter"/>
</dbReference>
<dbReference type="GO" id="GO:0051083">
    <property type="term" value="P:'de novo' cotranslational protein folding"/>
    <property type="evidence" value="ECO:0007669"/>
    <property type="project" value="TreeGrafter"/>
</dbReference>
<name>J8Q4Y4_SACAR</name>
<reference evidence="4 5" key="1">
    <citation type="journal article" date="2013" name="BMC Genomics">
        <title>High quality de novo sequencing and assembly of the Saccharomyces arboricolus genome.</title>
        <authorList>
            <person name="Liti G."/>
            <person name="Nguyen Ba A.N."/>
            <person name="Blythe M."/>
            <person name="Mueller C.A."/>
            <person name="Bergstroem A."/>
            <person name="Cubillos F.A."/>
            <person name="Dafhnis-Calas F."/>
            <person name="Khoshraftar S."/>
            <person name="Malla S."/>
            <person name="Mehta N."/>
            <person name="Siow C.C."/>
            <person name="Warringer J."/>
            <person name="Moses A.M."/>
            <person name="Louis E.J."/>
            <person name="Nieduszynski C.A."/>
        </authorList>
    </citation>
    <scope>NUCLEOTIDE SEQUENCE [LARGE SCALE GENOMIC DNA]</scope>
    <source>
        <strain evidence="5">H-6 / AS 2.3317 / CBS 10644</strain>
    </source>
</reference>
<evidence type="ECO:0000259" key="3">
    <source>
        <dbReference type="Pfam" id="PF10193"/>
    </source>
</evidence>
<dbReference type="OrthoDB" id="10258062at2759"/>
<dbReference type="PANTHER" id="PTHR15830">
    <property type="entry name" value="TELOMERE LENGTH REGULATION PROTEIN TEL2 FAMILY MEMBER"/>
    <property type="match status" value="1"/>
</dbReference>
<organism evidence="4 5">
    <name type="scientific">Saccharomyces arboricola (strain H-6 / AS 2.3317 / CBS 10644)</name>
    <name type="common">Yeast</name>
    <dbReference type="NCBI Taxonomy" id="1160507"/>
    <lineage>
        <taxon>Eukaryota</taxon>
        <taxon>Fungi</taxon>
        <taxon>Dikarya</taxon>
        <taxon>Ascomycota</taxon>
        <taxon>Saccharomycotina</taxon>
        <taxon>Saccharomycetes</taxon>
        <taxon>Saccharomycetales</taxon>
        <taxon>Saccharomycetaceae</taxon>
        <taxon>Saccharomyces</taxon>
    </lineage>
</organism>
<sequence>MTLETLKQGARSDQIYEVLTQLDTRSEEPVDLESSMVLIKYVLPVYASLPGKTKTVLRQLASKSFTFIAQVVTFSSMLNRRDEVKEIRLYQEFLEDVINLEPGCLNFYLKAITTSTVHRNTVKAFFFGSKIFNILAGHIDIAKYLEYLRLQWKFLFDNNETITSNPPGFLGEWLISAFMLNPALAADILLGELFLFEETYFSSFQKIILSSGSLDQKRLIFKFLLPYIQVHLTEDNVDDARKALMRFNLSKVINLSAMLEIQSLPLKEIILRLMDNSSSAKLAGELISKFVDFVDEDTDTKTCELLVLLIVYNMSKTQKEEMSHSDQFLNGVTEHLRSNVREARERAMFIAKLLSDGELKYESDFAIKIPNLKFENNSNRRFIDFQALKGSSIPTTQMSVAKNKIIEVSNHIQSLTLDERDSDDDDDDDDDDDGVGDDDDKHIRQIVFLKDLMRDYEKTGESRKSRLTPLLKQTVKLVRQKVDFPLEVGYYAQGILSSIVCLNNEFDESLFEQWRINALVSILVILPKKVTDAIKILFGLELSLQQRMSLLSALALSARELRGLDDPTIVKPKYDFSTKRLPWDSPRQDNTRVVEVQESSSLMKETKTVWKSKKLGKNQEKETQNRFRKHAGLFFYPLAHGWLNGIDVGTYNQLFKSHYLTTLRIIYSCASPVHDFEAMTELMDQIMALAIKEGIPLGQN</sequence>
<dbReference type="AlphaFoldDB" id="J8Q4Y4"/>
<dbReference type="Proteomes" id="UP000006968">
    <property type="component" value="Chromosome VII"/>
</dbReference>
<gene>
    <name evidence="4" type="ORF">SU7_1256</name>
</gene>
<dbReference type="PANTHER" id="PTHR15830:SF10">
    <property type="entry name" value="TELOMERE LENGTH REGULATION PROTEIN TEL2 HOMOLOG"/>
    <property type="match status" value="1"/>
</dbReference>
<comment type="caution">
    <text evidence="4">The sequence shown here is derived from an EMBL/GenBank/DDBJ whole genome shotgun (WGS) entry which is preliminary data.</text>
</comment>
<evidence type="ECO:0000313" key="5">
    <source>
        <dbReference type="Proteomes" id="UP000006968"/>
    </source>
</evidence>
<dbReference type="HOGENOM" id="CLU_444244_0_0_1"/>
<dbReference type="InterPro" id="IPR051970">
    <property type="entry name" value="TEL2_Regulation"/>
</dbReference>
<protein>
    <submittedName>
        <fullName evidence="4">Tel2p</fullName>
    </submittedName>
</protein>
<dbReference type="InterPro" id="IPR019337">
    <property type="entry name" value="Telomere_length_regulation_dom"/>
</dbReference>
<dbReference type="FunFam" id="1.25.40.720:FF:000005">
    <property type="entry name" value="Telomere length regulation protein TEL2"/>
    <property type="match status" value="1"/>
</dbReference>
<dbReference type="Gene3D" id="1.25.40.720">
    <property type="entry name" value="Telomere length regulation protein 2, C-terminal domain"/>
    <property type="match status" value="2"/>
</dbReference>
<dbReference type="EMBL" id="ALIE01000087">
    <property type="protein sequence ID" value="EJS43681.1"/>
    <property type="molecule type" value="Genomic_DNA"/>
</dbReference>
<keyword evidence="5" id="KW-1185">Reference proteome</keyword>
<feature type="compositionally biased region" description="Acidic residues" evidence="2">
    <location>
        <begin position="420"/>
        <end position="438"/>
    </location>
</feature>
<evidence type="ECO:0000256" key="2">
    <source>
        <dbReference type="SAM" id="MobiDB-lite"/>
    </source>
</evidence>
<feature type="region of interest" description="Disordered" evidence="2">
    <location>
        <begin position="416"/>
        <end position="439"/>
    </location>
</feature>
<dbReference type="FunFam" id="1.25.40.720:FF:000006">
    <property type="entry name" value="Telomere binding protein"/>
    <property type="match status" value="1"/>
</dbReference>
<dbReference type="GO" id="GO:0042162">
    <property type="term" value="F:telomeric DNA binding"/>
    <property type="evidence" value="ECO:0007669"/>
    <property type="project" value="TreeGrafter"/>
</dbReference>
<evidence type="ECO:0000313" key="4">
    <source>
        <dbReference type="EMBL" id="EJS43681.1"/>
    </source>
</evidence>